<organism evidence="1 2">
    <name type="scientific">Actibacterium mucosum KCTC 23349</name>
    <dbReference type="NCBI Taxonomy" id="1454373"/>
    <lineage>
        <taxon>Bacteria</taxon>
        <taxon>Pseudomonadati</taxon>
        <taxon>Pseudomonadota</taxon>
        <taxon>Alphaproteobacteria</taxon>
        <taxon>Rhodobacterales</taxon>
        <taxon>Roseobacteraceae</taxon>
        <taxon>Actibacterium</taxon>
    </lineage>
</organism>
<sequence>MITRYAIFEGEISDDQRHNFEAAVLQRLLPAVRKLPGLNSAAVSFARRRDPGAPGIVMFLVTTYPDLASVDVATQAPQRKAAQQVTDAIFAEFATCTIHHHVTETRELRR</sequence>
<dbReference type="EMBL" id="JFKE01000002">
    <property type="protein sequence ID" value="KAJ56314.1"/>
    <property type="molecule type" value="Genomic_DNA"/>
</dbReference>
<dbReference type="Proteomes" id="UP000026249">
    <property type="component" value="Unassembled WGS sequence"/>
</dbReference>
<proteinExistence type="predicted"/>
<name>A0A037ZL18_9RHOB</name>
<comment type="caution">
    <text evidence="1">The sequence shown here is derived from an EMBL/GenBank/DDBJ whole genome shotgun (WGS) entry which is preliminary data.</text>
</comment>
<reference evidence="1 2" key="1">
    <citation type="submission" date="2014-03" db="EMBL/GenBank/DDBJ databases">
        <title>Draft Genome Sequence of Actibacterium mucosum KCTC 23349, a Marine Alphaproteobacterium with Complex Ionic Requirements Isolated from Mediterranean Seawater at Malvarrosa Beach, Valencia, Spain.</title>
        <authorList>
            <person name="Arahal D.R."/>
            <person name="Shao Z."/>
            <person name="Lai Q."/>
            <person name="Pujalte M.J."/>
        </authorList>
    </citation>
    <scope>NUCLEOTIDE SEQUENCE [LARGE SCALE GENOMIC DNA]</scope>
    <source>
        <strain evidence="1 2">KCTC 23349</strain>
    </source>
</reference>
<keyword evidence="2" id="KW-1185">Reference proteome</keyword>
<accession>A0A037ZL18</accession>
<protein>
    <recommendedName>
        <fullName evidence="3">ABM domain-containing protein</fullName>
    </recommendedName>
</protein>
<dbReference type="SUPFAM" id="SSF54909">
    <property type="entry name" value="Dimeric alpha+beta barrel"/>
    <property type="match status" value="1"/>
</dbReference>
<evidence type="ECO:0000313" key="1">
    <source>
        <dbReference type="EMBL" id="KAJ56314.1"/>
    </source>
</evidence>
<dbReference type="RefSeq" id="WP_035256249.1">
    <property type="nucleotide sequence ID" value="NZ_JFKE01000002.1"/>
</dbReference>
<evidence type="ECO:0000313" key="2">
    <source>
        <dbReference type="Proteomes" id="UP000026249"/>
    </source>
</evidence>
<dbReference type="STRING" id="1454373.ACMU_05040"/>
<evidence type="ECO:0008006" key="3">
    <source>
        <dbReference type="Google" id="ProtNLM"/>
    </source>
</evidence>
<dbReference type="OrthoDB" id="7107863at2"/>
<gene>
    <name evidence="1" type="ORF">ACMU_05040</name>
</gene>
<dbReference type="AlphaFoldDB" id="A0A037ZL18"/>
<dbReference type="InterPro" id="IPR011008">
    <property type="entry name" value="Dimeric_a/b-barrel"/>
</dbReference>
<dbReference type="Gene3D" id="3.30.70.100">
    <property type="match status" value="1"/>
</dbReference>